<dbReference type="EMBL" id="JXSU01000007">
    <property type="protein sequence ID" value="KIS24664.1"/>
    <property type="molecule type" value="Genomic_DNA"/>
</dbReference>
<evidence type="ECO:0000256" key="1">
    <source>
        <dbReference type="ARBA" id="ARBA00004635"/>
    </source>
</evidence>
<gene>
    <name evidence="10" type="ORF">N495_14155</name>
</gene>
<accession>A0A0D1ANH6</accession>
<name>A0A0D1ANH6_CLOBO</name>
<evidence type="ECO:0000256" key="2">
    <source>
        <dbReference type="ARBA" id="ARBA00007886"/>
    </source>
</evidence>
<keyword evidence="7" id="KW-0449">Lipoprotein</keyword>
<evidence type="ECO:0000256" key="3">
    <source>
        <dbReference type="ARBA" id="ARBA00022544"/>
    </source>
</evidence>
<dbReference type="PROSITE" id="PS51257">
    <property type="entry name" value="PROKAR_LIPOPROTEIN"/>
    <property type="match status" value="1"/>
</dbReference>
<evidence type="ECO:0000256" key="7">
    <source>
        <dbReference type="ARBA" id="ARBA00023288"/>
    </source>
</evidence>
<keyword evidence="3" id="KW-0309">Germination</keyword>
<dbReference type="InterPro" id="IPR046953">
    <property type="entry name" value="Spore_GerAC-like_C"/>
</dbReference>
<keyword evidence="6" id="KW-0564">Palmitate</keyword>
<dbReference type="Proteomes" id="UP000032250">
    <property type="component" value="Unassembled WGS sequence"/>
</dbReference>
<evidence type="ECO:0000259" key="9">
    <source>
        <dbReference type="Pfam" id="PF25198"/>
    </source>
</evidence>
<dbReference type="GO" id="GO:0009847">
    <property type="term" value="P:spore germination"/>
    <property type="evidence" value="ECO:0007669"/>
    <property type="project" value="InterPro"/>
</dbReference>
<dbReference type="InterPro" id="IPR008844">
    <property type="entry name" value="Spore_GerAC-like"/>
</dbReference>
<dbReference type="PANTHER" id="PTHR35789">
    <property type="entry name" value="SPORE GERMINATION PROTEIN B3"/>
    <property type="match status" value="1"/>
</dbReference>
<comment type="subcellular location">
    <subcellularLocation>
        <location evidence="1">Membrane</location>
        <topology evidence="1">Lipid-anchor</topology>
    </subcellularLocation>
</comment>
<dbReference type="HOGENOM" id="CLU_051140_0_3_9"/>
<evidence type="ECO:0000259" key="8">
    <source>
        <dbReference type="Pfam" id="PF05504"/>
    </source>
</evidence>
<feature type="domain" description="Spore germination GerAC-like C-terminal" evidence="8">
    <location>
        <begin position="202"/>
        <end position="359"/>
    </location>
</feature>
<reference evidence="10 11" key="1">
    <citation type="submission" date="2014-06" db="EMBL/GenBank/DDBJ databases">
        <title>Genome characterization of distinct group I Clostridium botulinum lineages.</title>
        <authorList>
            <person name="Giordani F."/>
            <person name="Anselmo A."/>
            <person name="Fillo S."/>
            <person name="Palozzi A.M."/>
            <person name="Fortunato A."/>
            <person name="Gentile B."/>
            <person name="Ciammaruconi A."/>
            <person name="Anniballi F."/>
            <person name="De Medici D."/>
            <person name="Lista F."/>
        </authorList>
    </citation>
    <scope>NUCLEOTIDE SEQUENCE [LARGE SCALE GENOMIC DNA]</scope>
    <source>
        <strain evidence="10 11">B2 450</strain>
    </source>
</reference>
<comment type="caution">
    <text evidence="10">The sequence shown here is derived from an EMBL/GenBank/DDBJ whole genome shotgun (WGS) entry which is preliminary data.</text>
</comment>
<dbReference type="PANTHER" id="PTHR35789:SF1">
    <property type="entry name" value="SPORE GERMINATION PROTEIN B3"/>
    <property type="match status" value="1"/>
</dbReference>
<protein>
    <submittedName>
        <fullName evidence="10">Spore gernimation protein</fullName>
    </submittedName>
</protein>
<dbReference type="GO" id="GO:0016020">
    <property type="term" value="C:membrane"/>
    <property type="evidence" value="ECO:0007669"/>
    <property type="project" value="UniProtKB-SubCell"/>
</dbReference>
<evidence type="ECO:0000256" key="5">
    <source>
        <dbReference type="ARBA" id="ARBA00023136"/>
    </source>
</evidence>
<comment type="similarity">
    <text evidence="2">Belongs to the GerABKC lipoprotein family.</text>
</comment>
<proteinExistence type="inferred from homology"/>
<dbReference type="InterPro" id="IPR057336">
    <property type="entry name" value="GerAC_N"/>
</dbReference>
<dbReference type="RefSeq" id="WP_003484108.1">
    <property type="nucleotide sequence ID" value="NZ_JXSU01000007.1"/>
</dbReference>
<evidence type="ECO:0000256" key="6">
    <source>
        <dbReference type="ARBA" id="ARBA00023139"/>
    </source>
</evidence>
<organism evidence="10 11">
    <name type="scientific">Clostridium botulinum B2 450</name>
    <dbReference type="NCBI Taxonomy" id="1379739"/>
    <lineage>
        <taxon>Bacteria</taxon>
        <taxon>Bacillati</taxon>
        <taxon>Bacillota</taxon>
        <taxon>Clostridia</taxon>
        <taxon>Eubacteriales</taxon>
        <taxon>Clostridiaceae</taxon>
        <taxon>Clostridium</taxon>
    </lineage>
</organism>
<sequence>MKRFIAVLLVFSNIFLQGCFSYRDINKLLFATAVIVDVDNSNNPVLFVEAYKGVREESNQKDRLVFKGTGKTLLDALKNINLSSSNEVNYEQTKAIIFTEKAANIGLEKFIDIFEREQQFIMRANFCIFEGTGDELLNIKIPDEKFLGIFVYDLIRNINTSSSAIKLTLNELLNKRLMKDRTAVASFIQFNRRETENKIFLNGGAIITKDKYVSRLSAEETKGYNFLVNKVSKGVFQISNPQDKNKLISLEILSSKTRTKIEYVNGSIHLTKKIKTICTIGESQGRFYGNKNEIDKLEALAAEEINKLTSSVFSKFQKNNLDIFDIENDVYIRYPKLNIENIILNTELKTEIEVEIRNSADIIS</sequence>
<dbReference type="PATRIC" id="fig|1379739.3.peg.3225"/>
<evidence type="ECO:0000313" key="11">
    <source>
        <dbReference type="Proteomes" id="UP000032250"/>
    </source>
</evidence>
<dbReference type="OrthoDB" id="1880153at2"/>
<dbReference type="NCBIfam" id="TIGR02887">
    <property type="entry name" value="spore_ger_x_C"/>
    <property type="match status" value="1"/>
</dbReference>
<dbReference type="InterPro" id="IPR038501">
    <property type="entry name" value="Spore_GerAC_C_sf"/>
</dbReference>
<evidence type="ECO:0000256" key="4">
    <source>
        <dbReference type="ARBA" id="ARBA00022729"/>
    </source>
</evidence>
<evidence type="ECO:0000313" key="10">
    <source>
        <dbReference type="EMBL" id="KIS24664.1"/>
    </source>
</evidence>
<keyword evidence="5" id="KW-0472">Membrane</keyword>
<dbReference type="AlphaFoldDB" id="A0A0D1ANH6"/>
<keyword evidence="4" id="KW-0732">Signal</keyword>
<dbReference type="Pfam" id="PF05504">
    <property type="entry name" value="Spore_GerAC"/>
    <property type="match status" value="1"/>
</dbReference>
<feature type="domain" description="Spore germination protein N-terminal" evidence="9">
    <location>
        <begin position="22"/>
        <end position="185"/>
    </location>
</feature>
<dbReference type="Gene3D" id="3.30.300.210">
    <property type="entry name" value="Nutrient germinant receptor protein C, domain 3"/>
    <property type="match status" value="1"/>
</dbReference>
<dbReference type="Pfam" id="PF25198">
    <property type="entry name" value="Spore_GerAC_N"/>
    <property type="match status" value="1"/>
</dbReference>